<dbReference type="Proteomes" id="UP000494040">
    <property type="component" value="Unassembled WGS sequence"/>
</dbReference>
<feature type="region of interest" description="Disordered" evidence="11">
    <location>
        <begin position="1"/>
        <end position="27"/>
    </location>
</feature>
<dbReference type="KEGG" id="clec:106667046"/>
<feature type="compositionally biased region" description="Basic and acidic residues" evidence="11">
    <location>
        <begin position="120"/>
        <end position="153"/>
    </location>
</feature>
<comment type="subcellular location">
    <subcellularLocation>
        <location evidence="1">Endoplasmic reticulum membrane</location>
        <topology evidence="1">Multi-pass membrane protein</topology>
    </subcellularLocation>
</comment>
<keyword evidence="4" id="KW-0813">Transport</keyword>
<evidence type="ECO:0000256" key="11">
    <source>
        <dbReference type="SAM" id="MobiDB-lite"/>
    </source>
</evidence>
<dbReference type="InterPro" id="IPR004728">
    <property type="entry name" value="Sec62"/>
</dbReference>
<feature type="transmembrane region" description="Helical" evidence="12">
    <location>
        <begin position="195"/>
        <end position="217"/>
    </location>
</feature>
<evidence type="ECO:0000256" key="2">
    <source>
        <dbReference type="ARBA" id="ARBA00010604"/>
    </source>
</evidence>
<comment type="similarity">
    <text evidence="2">Belongs to the SEC62 family.</text>
</comment>
<dbReference type="OMA" id="CLLESPW"/>
<dbReference type="PANTHER" id="PTHR12443:SF9">
    <property type="entry name" value="TRANSLOCATION PROTEIN SEC62"/>
    <property type="match status" value="1"/>
</dbReference>
<keyword evidence="14" id="KW-1185">Reference proteome</keyword>
<evidence type="ECO:0000256" key="6">
    <source>
        <dbReference type="ARBA" id="ARBA00022824"/>
    </source>
</evidence>
<dbReference type="EnsemblMetazoa" id="XM_014394681.2">
    <property type="protein sequence ID" value="XP_014250167.1"/>
    <property type="gene ID" value="LOC106667046"/>
</dbReference>
<evidence type="ECO:0000313" key="13">
    <source>
        <dbReference type="EnsemblMetazoa" id="XP_014250157.1"/>
    </source>
</evidence>
<evidence type="ECO:0000256" key="9">
    <source>
        <dbReference type="ARBA" id="ARBA00023010"/>
    </source>
</evidence>
<evidence type="ECO:0000256" key="1">
    <source>
        <dbReference type="ARBA" id="ARBA00004477"/>
    </source>
</evidence>
<dbReference type="GO" id="GO:0005789">
    <property type="term" value="C:endoplasmic reticulum membrane"/>
    <property type="evidence" value="ECO:0007669"/>
    <property type="project" value="UniProtKB-SubCell"/>
</dbReference>
<dbReference type="InterPro" id="IPR036388">
    <property type="entry name" value="WH-like_DNA-bd_sf"/>
</dbReference>
<dbReference type="AlphaFoldDB" id="A0A8I6RY95"/>
<feature type="compositionally biased region" description="Basic and acidic residues" evidence="11">
    <location>
        <begin position="303"/>
        <end position="328"/>
    </location>
</feature>
<evidence type="ECO:0000256" key="8">
    <source>
        <dbReference type="ARBA" id="ARBA00022989"/>
    </source>
</evidence>
<keyword evidence="8 12" id="KW-1133">Transmembrane helix</keyword>
<keyword evidence="10 12" id="KW-0472">Membrane</keyword>
<keyword evidence="6" id="KW-0256">Endoplasmic reticulum</keyword>
<feature type="transmembrane region" description="Helical" evidence="12">
    <location>
        <begin position="224"/>
        <end position="256"/>
    </location>
</feature>
<reference evidence="13" key="1">
    <citation type="submission" date="2022-01" db="UniProtKB">
        <authorList>
            <consortium name="EnsemblMetazoa"/>
        </authorList>
    </citation>
    <scope>IDENTIFICATION</scope>
</reference>
<proteinExistence type="inferred from homology"/>
<evidence type="ECO:0000256" key="4">
    <source>
        <dbReference type="ARBA" id="ARBA00022448"/>
    </source>
</evidence>
<evidence type="ECO:0000256" key="7">
    <source>
        <dbReference type="ARBA" id="ARBA00022927"/>
    </source>
</evidence>
<organism evidence="13 14">
    <name type="scientific">Cimex lectularius</name>
    <name type="common">Bed bug</name>
    <name type="synonym">Acanthia lectularia</name>
    <dbReference type="NCBI Taxonomy" id="79782"/>
    <lineage>
        <taxon>Eukaryota</taxon>
        <taxon>Metazoa</taxon>
        <taxon>Ecdysozoa</taxon>
        <taxon>Arthropoda</taxon>
        <taxon>Hexapoda</taxon>
        <taxon>Insecta</taxon>
        <taxon>Pterygota</taxon>
        <taxon>Neoptera</taxon>
        <taxon>Paraneoptera</taxon>
        <taxon>Hemiptera</taxon>
        <taxon>Heteroptera</taxon>
        <taxon>Panheteroptera</taxon>
        <taxon>Cimicomorpha</taxon>
        <taxon>Cimicidae</taxon>
        <taxon>Cimex</taxon>
    </lineage>
</organism>
<name>A0A8I6RY95_CIMLE</name>
<keyword evidence="7" id="KW-0653">Protein transport</keyword>
<feature type="region of interest" description="Disordered" evidence="11">
    <location>
        <begin position="110"/>
        <end position="163"/>
    </location>
</feature>
<dbReference type="PANTHER" id="PTHR12443">
    <property type="entry name" value="TRANSLOCATION PROTEIN SEC62"/>
    <property type="match status" value="1"/>
</dbReference>
<sequence>MAEKKKGRKRKEEYPDPDEKPEKPSKDEYTIASWLRSNVPTKKTKFFSHNVQYFTGSKAVDALMASKFGTPAKEGEEPFFTSREHCISFLDNMLRHKFFHRAKKVAISEDMLKPKKKKDSSKTDDKDKKEKESKSKDDDQAAESSHAEGKGQEQSETEDERKKKKKKKVRLEMHLQQFFADSLDAYVWIYDPIPAHYWFFGFLVVLAGIGICLFPLWPPSVRMGVYYLSMAGAGFLVFIIALAVLRSVIFFVIWVMTFGKHHFWIFPNLTEDVGVIASFWPLYEYKYIGDDVAATKKKKKKEKLSDNEEEDTRKNVKETTEETEKLLPEEAGGDVSGSESEHSSQQSQTGKDFELVDREEVENQ</sequence>
<keyword evidence="5 12" id="KW-0812">Transmembrane</keyword>
<feature type="region of interest" description="Disordered" evidence="11">
    <location>
        <begin position="299"/>
        <end position="364"/>
    </location>
</feature>
<dbReference type="GO" id="GO:0031204">
    <property type="term" value="P:post-translational protein targeting to membrane, translocation"/>
    <property type="evidence" value="ECO:0007669"/>
    <property type="project" value="TreeGrafter"/>
</dbReference>
<protein>
    <recommendedName>
        <fullName evidence="3">Translocation protein SEC62</fullName>
    </recommendedName>
</protein>
<evidence type="ECO:0000313" key="14">
    <source>
        <dbReference type="Proteomes" id="UP000494040"/>
    </source>
</evidence>
<gene>
    <name evidence="13" type="primary">106667046</name>
</gene>
<evidence type="ECO:0000256" key="12">
    <source>
        <dbReference type="SAM" id="Phobius"/>
    </source>
</evidence>
<dbReference type="OrthoDB" id="200187at2759"/>
<accession>A0A8I6RY95</accession>
<evidence type="ECO:0000256" key="3">
    <source>
        <dbReference type="ARBA" id="ARBA00021257"/>
    </source>
</evidence>
<evidence type="ECO:0000256" key="5">
    <source>
        <dbReference type="ARBA" id="ARBA00022692"/>
    </source>
</evidence>
<dbReference type="EnsemblMetazoa" id="XM_014394671.2">
    <property type="protein sequence ID" value="XP_014250157.1"/>
    <property type="gene ID" value="LOC106667046"/>
</dbReference>
<dbReference type="Gene3D" id="1.10.10.10">
    <property type="entry name" value="Winged helix-like DNA-binding domain superfamily/Winged helix DNA-binding domain"/>
    <property type="match status" value="1"/>
</dbReference>
<dbReference type="Pfam" id="PF03839">
    <property type="entry name" value="Sec62"/>
    <property type="match status" value="1"/>
</dbReference>
<keyword evidence="9" id="KW-0811">Translocation</keyword>
<evidence type="ECO:0000256" key="10">
    <source>
        <dbReference type="ARBA" id="ARBA00023136"/>
    </source>
</evidence>